<keyword evidence="3" id="KW-1185">Reference proteome</keyword>
<sequence>MRDSVKLIAVGIFVVVMPVLLLVTDFLVFSVTAGLYSEPAGPRAYLAHRTGITLAPARPVLAARDYKAAPLTLEEKRDRADHLAAALPPAPEGWTLAPYAEGDLWALRPDLDGCREMDRAMRARALLGDGPCPMPDARHAWSYRKGDRRIIVLIRYHRGKDAWPAGRIHSPGPLAGAVAHHFGGGYESHDYRPFMARGQWRFGMLPLVVRRMERAEMRPYRIFAHREGDGELHVFVLSNAQPGRIKAVLKGMDYALLEAMVAPVPDLRAAGQGGAQGVLTARARP</sequence>
<keyword evidence="1" id="KW-0812">Transmembrane</keyword>
<dbReference type="Proteomes" id="UP000054396">
    <property type="component" value="Unassembled WGS sequence"/>
</dbReference>
<dbReference type="EMBL" id="LPXO01000001">
    <property type="protein sequence ID" value="KUF12633.1"/>
    <property type="molecule type" value="Genomic_DNA"/>
</dbReference>
<dbReference type="AlphaFoldDB" id="A0A0W7WPX8"/>
<dbReference type="STRING" id="1685382.AVJ23_02635"/>
<evidence type="ECO:0000313" key="2">
    <source>
        <dbReference type="EMBL" id="KUF12633.1"/>
    </source>
</evidence>
<name>A0A0W7WPX8_9RHOB</name>
<comment type="caution">
    <text evidence="2">The sequence shown here is derived from an EMBL/GenBank/DDBJ whole genome shotgun (WGS) entry which is preliminary data.</text>
</comment>
<proteinExistence type="predicted"/>
<dbReference type="OrthoDB" id="9880338at2"/>
<dbReference type="RefSeq" id="WP_058860577.1">
    <property type="nucleotide sequence ID" value="NZ_LPXO01000001.1"/>
</dbReference>
<accession>A0A0W7WPX8</accession>
<gene>
    <name evidence="2" type="ORF">AVJ23_02635</name>
</gene>
<reference evidence="2 3" key="1">
    <citation type="submission" date="2015-12" db="EMBL/GenBank/DDBJ databases">
        <authorList>
            <person name="Shamseldin A."/>
            <person name="Moawad H."/>
            <person name="Abd El-Rahim W.M."/>
            <person name="Sadowsky M.J."/>
        </authorList>
    </citation>
    <scope>NUCLEOTIDE SEQUENCE [LARGE SCALE GENOMIC DNA]</scope>
    <source>
        <strain evidence="2 3">SJ5A-1</strain>
    </source>
</reference>
<keyword evidence="1" id="KW-1133">Transmembrane helix</keyword>
<evidence type="ECO:0000256" key="1">
    <source>
        <dbReference type="SAM" id="Phobius"/>
    </source>
</evidence>
<protein>
    <submittedName>
        <fullName evidence="2">Uncharacterized protein</fullName>
    </submittedName>
</protein>
<organism evidence="2 3">
    <name type="scientific">Pseudoponticoccus marisrubri</name>
    <dbReference type="NCBI Taxonomy" id="1685382"/>
    <lineage>
        <taxon>Bacteria</taxon>
        <taxon>Pseudomonadati</taxon>
        <taxon>Pseudomonadota</taxon>
        <taxon>Alphaproteobacteria</taxon>
        <taxon>Rhodobacterales</taxon>
        <taxon>Roseobacteraceae</taxon>
        <taxon>Pseudoponticoccus</taxon>
    </lineage>
</organism>
<keyword evidence="1" id="KW-0472">Membrane</keyword>
<feature type="transmembrane region" description="Helical" evidence="1">
    <location>
        <begin position="7"/>
        <end position="29"/>
    </location>
</feature>
<evidence type="ECO:0000313" key="3">
    <source>
        <dbReference type="Proteomes" id="UP000054396"/>
    </source>
</evidence>